<dbReference type="Proteomes" id="UP000681967">
    <property type="component" value="Unassembled WGS sequence"/>
</dbReference>
<dbReference type="EMBL" id="CAJOBH010134948">
    <property type="protein sequence ID" value="CAF4776821.1"/>
    <property type="molecule type" value="Genomic_DNA"/>
</dbReference>
<dbReference type="EMBL" id="CAJOBJ010124009">
    <property type="protein sequence ID" value="CAF4690145.1"/>
    <property type="molecule type" value="Genomic_DNA"/>
</dbReference>
<organism evidence="2 4">
    <name type="scientific">Rotaria magnacalcarata</name>
    <dbReference type="NCBI Taxonomy" id="392030"/>
    <lineage>
        <taxon>Eukaryota</taxon>
        <taxon>Metazoa</taxon>
        <taxon>Spiralia</taxon>
        <taxon>Gnathifera</taxon>
        <taxon>Rotifera</taxon>
        <taxon>Eurotatoria</taxon>
        <taxon>Bdelloidea</taxon>
        <taxon>Philodinida</taxon>
        <taxon>Philodinidae</taxon>
        <taxon>Rotaria</taxon>
    </lineage>
</organism>
<evidence type="ECO:0000313" key="1">
    <source>
        <dbReference type="EMBL" id="CAF4616934.1"/>
    </source>
</evidence>
<sequence length="60" mass="6761">MQLKANTLINPNQDGMDFLTTDEYTIDIVLNKTMSIDSVTLNPLSNVDSFKIQCHNSHGY</sequence>
<dbReference type="EMBL" id="CAJOBI010107318">
    <property type="protein sequence ID" value="CAF4616934.1"/>
    <property type="molecule type" value="Genomic_DNA"/>
</dbReference>
<evidence type="ECO:0000313" key="3">
    <source>
        <dbReference type="EMBL" id="CAF4776821.1"/>
    </source>
</evidence>
<gene>
    <name evidence="3" type="ORF">BYL167_LOCUS47136</name>
    <name evidence="2" type="ORF">GIL414_LOCUS42640</name>
    <name evidence="1" type="ORF">SMN809_LOCUS39715</name>
</gene>
<reference evidence="2" key="1">
    <citation type="submission" date="2021-02" db="EMBL/GenBank/DDBJ databases">
        <authorList>
            <person name="Nowell W R."/>
        </authorList>
    </citation>
    <scope>NUCLEOTIDE SEQUENCE</scope>
</reference>
<dbReference type="Proteomes" id="UP000676336">
    <property type="component" value="Unassembled WGS sequence"/>
</dbReference>
<comment type="caution">
    <text evidence="2">The sequence shown here is derived from an EMBL/GenBank/DDBJ whole genome shotgun (WGS) entry which is preliminary data.</text>
</comment>
<dbReference type="AlphaFoldDB" id="A0A8S3A247"/>
<accession>A0A8S3A247</accession>
<evidence type="ECO:0000313" key="4">
    <source>
        <dbReference type="Proteomes" id="UP000681720"/>
    </source>
</evidence>
<proteinExistence type="predicted"/>
<evidence type="ECO:0000313" key="2">
    <source>
        <dbReference type="EMBL" id="CAF4690145.1"/>
    </source>
</evidence>
<name>A0A8S3A247_9BILA</name>
<protein>
    <submittedName>
        <fullName evidence="2">Uncharacterized protein</fullName>
    </submittedName>
</protein>
<dbReference type="Proteomes" id="UP000681720">
    <property type="component" value="Unassembled WGS sequence"/>
</dbReference>
<feature type="non-terminal residue" evidence="2">
    <location>
        <position position="60"/>
    </location>
</feature>